<protein>
    <submittedName>
        <fullName evidence="2">Uncharacterized protein</fullName>
    </submittedName>
</protein>
<comment type="caution">
    <text evidence="2">The sequence shown here is derived from an EMBL/GenBank/DDBJ whole genome shotgun (WGS) entry which is preliminary data.</text>
</comment>
<proteinExistence type="predicted"/>
<reference evidence="2" key="1">
    <citation type="submission" date="2023-10" db="EMBL/GenBank/DDBJ databases">
        <authorList>
            <person name="Chen Y."/>
            <person name="Shah S."/>
            <person name="Dougan E. K."/>
            <person name="Thang M."/>
            <person name="Chan C."/>
        </authorList>
    </citation>
    <scope>NUCLEOTIDE SEQUENCE [LARGE SCALE GENOMIC DNA]</scope>
</reference>
<evidence type="ECO:0000313" key="3">
    <source>
        <dbReference type="Proteomes" id="UP001189429"/>
    </source>
</evidence>
<accession>A0ABN9W3D7</accession>
<feature type="non-terminal residue" evidence="2">
    <location>
        <position position="1"/>
    </location>
</feature>
<feature type="compositionally biased region" description="Acidic residues" evidence="1">
    <location>
        <begin position="1"/>
        <end position="17"/>
    </location>
</feature>
<evidence type="ECO:0000313" key="2">
    <source>
        <dbReference type="EMBL" id="CAK0880580.1"/>
    </source>
</evidence>
<dbReference type="Proteomes" id="UP001189429">
    <property type="component" value="Unassembled WGS sequence"/>
</dbReference>
<evidence type="ECO:0000256" key="1">
    <source>
        <dbReference type="SAM" id="MobiDB-lite"/>
    </source>
</evidence>
<sequence>GEEDEEEAAYDDADADDGVGNTLRPCTGKPTGRAQSVAEGPGFSPSAIPASLTLMLVTASISSAMSESGGIPHAGKPVLPKASSAGMCSIRSSPLRHAADAVLPASDEAAFPVMAD</sequence>
<dbReference type="EMBL" id="CAUYUJ010018092">
    <property type="protein sequence ID" value="CAK0880580.1"/>
    <property type="molecule type" value="Genomic_DNA"/>
</dbReference>
<keyword evidence="3" id="KW-1185">Reference proteome</keyword>
<feature type="region of interest" description="Disordered" evidence="1">
    <location>
        <begin position="1"/>
        <end position="43"/>
    </location>
</feature>
<organism evidence="2 3">
    <name type="scientific">Prorocentrum cordatum</name>
    <dbReference type="NCBI Taxonomy" id="2364126"/>
    <lineage>
        <taxon>Eukaryota</taxon>
        <taxon>Sar</taxon>
        <taxon>Alveolata</taxon>
        <taxon>Dinophyceae</taxon>
        <taxon>Prorocentrales</taxon>
        <taxon>Prorocentraceae</taxon>
        <taxon>Prorocentrum</taxon>
    </lineage>
</organism>
<gene>
    <name evidence="2" type="ORF">PCOR1329_LOCUS63679</name>
</gene>
<name>A0ABN9W3D7_9DINO</name>